<sequence>MASDPSPTTPPVPEVIVVGAGLSGLLLGILLERAKIPFNIYERAPSVKPLGAIMSLNVNILPALEQLGLMDELKKIWLPSPGFTIYSSKLKSIATATAKDYPKKVGYDIVVFARPPLYDLLLSKLPAERIHFNKKVVSITQDEHNVTVTCADGDTIRGDILVGADGAYSSVRRNMYKEARKAGVLPKVDTQNLSQGYITMVGTTDPLDLKKYPDLKDDYTHFAQMIGKKGTPYTWSTFTVPDRKICWSVQLQLNHKTSNQMFKNSEWAPESNEKMIKDIYNFKTPYGVLGDLIDATPKERISRVALEDKLFETWHHGRCVLIGDAAHKLLPSAGQGAVNALQDSVILANCLYDLRSLSTKDVAAAFNDYHEQRRPFVTYQFNASRMQAKVMFGQTLMDRIIRHIAFKYLPESVRMKEVYKSAAYRPQASFLPLVEKRGVCKVLPQQMSKRYLAEQKAATAKQN</sequence>
<evidence type="ECO:0000259" key="5">
    <source>
        <dbReference type="Pfam" id="PF01494"/>
    </source>
</evidence>
<keyword evidence="2" id="KW-0285">Flavoprotein</keyword>
<feature type="domain" description="FAD-binding" evidence="5">
    <location>
        <begin position="14"/>
        <end position="175"/>
    </location>
</feature>
<dbReference type="GO" id="GO:0071949">
    <property type="term" value="F:FAD binding"/>
    <property type="evidence" value="ECO:0007669"/>
    <property type="project" value="InterPro"/>
</dbReference>
<dbReference type="InterPro" id="IPR002938">
    <property type="entry name" value="FAD-bd"/>
</dbReference>
<dbReference type="InterPro" id="IPR050562">
    <property type="entry name" value="FAD_mOase_fung"/>
</dbReference>
<comment type="caution">
    <text evidence="6">The sequence shown here is derived from an EMBL/GenBank/DDBJ whole genome shotgun (WGS) entry which is preliminary data.</text>
</comment>
<dbReference type="PANTHER" id="PTHR47356:SF2">
    <property type="entry name" value="FAD-BINDING DOMAIN-CONTAINING PROTEIN-RELATED"/>
    <property type="match status" value="1"/>
</dbReference>
<gene>
    <name evidence="6" type="ORF">BGZ99_008636</name>
</gene>
<organism evidence="6 7">
    <name type="scientific">Dissophora globulifera</name>
    <dbReference type="NCBI Taxonomy" id="979702"/>
    <lineage>
        <taxon>Eukaryota</taxon>
        <taxon>Fungi</taxon>
        <taxon>Fungi incertae sedis</taxon>
        <taxon>Mucoromycota</taxon>
        <taxon>Mortierellomycotina</taxon>
        <taxon>Mortierellomycetes</taxon>
        <taxon>Mortierellales</taxon>
        <taxon>Mortierellaceae</taxon>
        <taxon>Dissophora</taxon>
    </lineage>
</organism>
<dbReference type="Proteomes" id="UP000738325">
    <property type="component" value="Unassembled WGS sequence"/>
</dbReference>
<keyword evidence="7" id="KW-1185">Reference proteome</keyword>
<keyword evidence="3" id="KW-0274">FAD</keyword>
<dbReference type="InterPro" id="IPR036188">
    <property type="entry name" value="FAD/NAD-bd_sf"/>
</dbReference>
<proteinExistence type="inferred from homology"/>
<name>A0A9P6RS01_9FUNG</name>
<dbReference type="PRINTS" id="PR00420">
    <property type="entry name" value="RNGMNOXGNASE"/>
</dbReference>
<dbReference type="Pfam" id="PF01494">
    <property type="entry name" value="FAD_binding_3"/>
    <property type="match status" value="2"/>
</dbReference>
<dbReference type="PANTHER" id="PTHR47356">
    <property type="entry name" value="FAD-DEPENDENT MONOOXYGENASE ASQG-RELATED"/>
    <property type="match status" value="1"/>
</dbReference>
<dbReference type="OrthoDB" id="655030at2759"/>
<dbReference type="Gene3D" id="3.50.50.60">
    <property type="entry name" value="FAD/NAD(P)-binding domain"/>
    <property type="match status" value="1"/>
</dbReference>
<accession>A0A9P6RS01</accession>
<reference evidence="6" key="1">
    <citation type="journal article" date="2020" name="Fungal Divers.">
        <title>Resolving the Mortierellaceae phylogeny through synthesis of multi-gene phylogenetics and phylogenomics.</title>
        <authorList>
            <person name="Vandepol N."/>
            <person name="Liber J."/>
            <person name="Desiro A."/>
            <person name="Na H."/>
            <person name="Kennedy M."/>
            <person name="Barry K."/>
            <person name="Grigoriev I.V."/>
            <person name="Miller A.N."/>
            <person name="O'Donnell K."/>
            <person name="Stajich J.E."/>
            <person name="Bonito G."/>
        </authorList>
    </citation>
    <scope>NUCLEOTIDE SEQUENCE</scope>
    <source>
        <strain evidence="6">REB-010B</strain>
    </source>
</reference>
<evidence type="ECO:0000256" key="2">
    <source>
        <dbReference type="ARBA" id="ARBA00022630"/>
    </source>
</evidence>
<feature type="domain" description="FAD-binding" evidence="5">
    <location>
        <begin position="297"/>
        <end position="378"/>
    </location>
</feature>
<comment type="similarity">
    <text evidence="1">Belongs to the paxM FAD-dependent monooxygenase family.</text>
</comment>
<dbReference type="GO" id="GO:0004497">
    <property type="term" value="F:monooxygenase activity"/>
    <property type="evidence" value="ECO:0007669"/>
    <property type="project" value="InterPro"/>
</dbReference>
<evidence type="ECO:0000256" key="4">
    <source>
        <dbReference type="ARBA" id="ARBA00023002"/>
    </source>
</evidence>
<evidence type="ECO:0000313" key="6">
    <source>
        <dbReference type="EMBL" id="KAG0326979.1"/>
    </source>
</evidence>
<dbReference type="SUPFAM" id="SSF51905">
    <property type="entry name" value="FAD/NAD(P)-binding domain"/>
    <property type="match status" value="1"/>
</dbReference>
<dbReference type="EMBL" id="JAAAIP010000068">
    <property type="protein sequence ID" value="KAG0326979.1"/>
    <property type="molecule type" value="Genomic_DNA"/>
</dbReference>
<protein>
    <recommendedName>
        <fullName evidence="5">FAD-binding domain-containing protein</fullName>
    </recommendedName>
</protein>
<keyword evidence="4" id="KW-0560">Oxidoreductase</keyword>
<evidence type="ECO:0000256" key="3">
    <source>
        <dbReference type="ARBA" id="ARBA00022827"/>
    </source>
</evidence>
<evidence type="ECO:0000313" key="7">
    <source>
        <dbReference type="Proteomes" id="UP000738325"/>
    </source>
</evidence>
<evidence type="ECO:0000256" key="1">
    <source>
        <dbReference type="ARBA" id="ARBA00007992"/>
    </source>
</evidence>
<dbReference type="AlphaFoldDB" id="A0A9P6RS01"/>